<evidence type="ECO:0000313" key="3">
    <source>
        <dbReference type="Proteomes" id="UP001189429"/>
    </source>
</evidence>
<dbReference type="Proteomes" id="UP001189429">
    <property type="component" value="Unassembled WGS sequence"/>
</dbReference>
<feature type="region of interest" description="Disordered" evidence="1">
    <location>
        <begin position="104"/>
        <end position="129"/>
    </location>
</feature>
<gene>
    <name evidence="2" type="ORF">PCOR1329_LOCUS29779</name>
</gene>
<name>A0ABN9SIF8_9DINO</name>
<evidence type="ECO:0000256" key="1">
    <source>
        <dbReference type="SAM" id="MobiDB-lite"/>
    </source>
</evidence>
<sequence>DVDRLAQATLGARYAAELKHHFEGEEAVQVTLAIELFSKLAAASKARIEAAKRAAEGGSPAAAGRDAMQEEGDDFDARVEALDGAKRAEVERFLESHGCSLPKRLRLPAGSAAGKGAAGAAEKSEDQAH</sequence>
<organism evidence="2 3">
    <name type="scientific">Prorocentrum cordatum</name>
    <dbReference type="NCBI Taxonomy" id="2364126"/>
    <lineage>
        <taxon>Eukaryota</taxon>
        <taxon>Sar</taxon>
        <taxon>Alveolata</taxon>
        <taxon>Dinophyceae</taxon>
        <taxon>Prorocentrales</taxon>
        <taxon>Prorocentraceae</taxon>
        <taxon>Prorocentrum</taxon>
    </lineage>
</organism>
<dbReference type="EMBL" id="CAUYUJ010011270">
    <property type="protein sequence ID" value="CAK0831470.1"/>
    <property type="molecule type" value="Genomic_DNA"/>
</dbReference>
<protein>
    <submittedName>
        <fullName evidence="2">Uncharacterized protein</fullName>
    </submittedName>
</protein>
<evidence type="ECO:0000313" key="2">
    <source>
        <dbReference type="EMBL" id="CAK0831470.1"/>
    </source>
</evidence>
<accession>A0ABN9SIF8</accession>
<feature type="non-terminal residue" evidence="2">
    <location>
        <position position="1"/>
    </location>
</feature>
<proteinExistence type="predicted"/>
<reference evidence="2" key="1">
    <citation type="submission" date="2023-10" db="EMBL/GenBank/DDBJ databases">
        <authorList>
            <person name="Chen Y."/>
            <person name="Shah S."/>
            <person name="Dougan E. K."/>
            <person name="Thang M."/>
            <person name="Chan C."/>
        </authorList>
    </citation>
    <scope>NUCLEOTIDE SEQUENCE [LARGE SCALE GENOMIC DNA]</scope>
</reference>
<keyword evidence="3" id="KW-1185">Reference proteome</keyword>
<feature type="region of interest" description="Disordered" evidence="1">
    <location>
        <begin position="54"/>
        <end position="74"/>
    </location>
</feature>
<comment type="caution">
    <text evidence="2">The sequence shown here is derived from an EMBL/GenBank/DDBJ whole genome shotgun (WGS) entry which is preliminary data.</text>
</comment>
<feature type="compositionally biased region" description="Low complexity" evidence="1">
    <location>
        <begin position="109"/>
        <end position="121"/>
    </location>
</feature>